<feature type="non-terminal residue" evidence="1">
    <location>
        <position position="1"/>
    </location>
</feature>
<dbReference type="AlphaFoldDB" id="A0A382LGL8"/>
<protein>
    <submittedName>
        <fullName evidence="1">Uncharacterized protein</fullName>
    </submittedName>
</protein>
<proteinExistence type="predicted"/>
<organism evidence="1">
    <name type="scientific">marine metagenome</name>
    <dbReference type="NCBI Taxonomy" id="408172"/>
    <lineage>
        <taxon>unclassified sequences</taxon>
        <taxon>metagenomes</taxon>
        <taxon>ecological metagenomes</taxon>
    </lineage>
</organism>
<accession>A0A382LGL8</accession>
<name>A0A382LGL8_9ZZZZ</name>
<dbReference type="EMBL" id="UINC01086981">
    <property type="protein sequence ID" value="SVC35928.1"/>
    <property type="molecule type" value="Genomic_DNA"/>
</dbReference>
<reference evidence="1" key="1">
    <citation type="submission" date="2018-05" db="EMBL/GenBank/DDBJ databases">
        <authorList>
            <person name="Lanie J.A."/>
            <person name="Ng W.-L."/>
            <person name="Kazmierczak K.M."/>
            <person name="Andrzejewski T.M."/>
            <person name="Davidsen T.M."/>
            <person name="Wayne K.J."/>
            <person name="Tettelin H."/>
            <person name="Glass J.I."/>
            <person name="Rusch D."/>
            <person name="Podicherti R."/>
            <person name="Tsui H.-C.T."/>
            <person name="Winkler M.E."/>
        </authorList>
    </citation>
    <scope>NUCLEOTIDE SEQUENCE</scope>
</reference>
<sequence>QIIADNITGKFVLFMQSVPPTPLF</sequence>
<evidence type="ECO:0000313" key="1">
    <source>
        <dbReference type="EMBL" id="SVC35928.1"/>
    </source>
</evidence>
<gene>
    <name evidence="1" type="ORF">METZ01_LOCUS288782</name>
</gene>